<dbReference type="Pfam" id="PF13860">
    <property type="entry name" value="FlgD_ig"/>
    <property type="match status" value="1"/>
</dbReference>
<name>A0A1Y5TE87_9RHOB</name>
<dbReference type="Proteomes" id="UP000193077">
    <property type="component" value="Unassembled WGS sequence"/>
</dbReference>
<evidence type="ECO:0000259" key="7">
    <source>
        <dbReference type="Pfam" id="PF13860"/>
    </source>
</evidence>
<dbReference type="Gene3D" id="2.60.40.4070">
    <property type="match status" value="1"/>
</dbReference>
<dbReference type="EMBL" id="FWFO01000003">
    <property type="protein sequence ID" value="SLN61827.1"/>
    <property type="molecule type" value="Genomic_DNA"/>
</dbReference>
<keyword evidence="3 5" id="KW-1005">Bacterial flagellum biogenesis</keyword>
<reference evidence="8 9" key="1">
    <citation type="submission" date="2017-03" db="EMBL/GenBank/DDBJ databases">
        <authorList>
            <person name="Afonso C.L."/>
            <person name="Miller P.J."/>
            <person name="Scott M.A."/>
            <person name="Spackman E."/>
            <person name="Goraichik I."/>
            <person name="Dimitrov K.M."/>
            <person name="Suarez D.L."/>
            <person name="Swayne D.E."/>
        </authorList>
    </citation>
    <scope>NUCLEOTIDE SEQUENCE [LARGE SCALE GENOMIC DNA]</scope>
    <source>
        <strain evidence="8 9">CECT 7639</strain>
    </source>
</reference>
<comment type="function">
    <text evidence="4 5">Required for flagellar hook formation. May act as a scaffolding protein.</text>
</comment>
<keyword evidence="9" id="KW-1185">Reference proteome</keyword>
<evidence type="ECO:0000256" key="5">
    <source>
        <dbReference type="RuleBase" id="RU362076"/>
    </source>
</evidence>
<evidence type="ECO:0000313" key="8">
    <source>
        <dbReference type="EMBL" id="SLN61827.1"/>
    </source>
</evidence>
<evidence type="ECO:0000256" key="2">
    <source>
        <dbReference type="ARBA" id="ARBA00016013"/>
    </source>
</evidence>
<evidence type="ECO:0000256" key="4">
    <source>
        <dbReference type="ARBA" id="ARBA00024746"/>
    </source>
</evidence>
<dbReference type="InterPro" id="IPR005648">
    <property type="entry name" value="FlgD"/>
</dbReference>
<sequence>MITQTSQAAATNSSNQTTSSPSKSSALTSDFETFLKMLTVQAQNQDPLEPLDSSEYAAQLAQFSMVEQQTKTNQTLEALVSKLGGNSMAELSNWIGKEARAIAPAHYSGQPITVSPAPDKDATEAYLVVRNAEGTVVDRQKIPVSDAPLKWSGLDESGAARPSGLYSFAIESRKDSKVIKEEPAAAYSKVIEAQVQNGEVTLILDGGQAILASKVTAVRAQG</sequence>
<accession>A0A1Y5TE87</accession>
<evidence type="ECO:0000256" key="1">
    <source>
        <dbReference type="ARBA" id="ARBA00010577"/>
    </source>
</evidence>
<dbReference type="InterPro" id="IPR025965">
    <property type="entry name" value="FlgD/Vpr_Ig-like"/>
</dbReference>
<dbReference type="Gene3D" id="2.30.30.910">
    <property type="match status" value="1"/>
</dbReference>
<organism evidence="8 9">
    <name type="scientific">Falsiruegeria litorea R37</name>
    <dbReference type="NCBI Taxonomy" id="1200284"/>
    <lineage>
        <taxon>Bacteria</taxon>
        <taxon>Pseudomonadati</taxon>
        <taxon>Pseudomonadota</taxon>
        <taxon>Alphaproteobacteria</taxon>
        <taxon>Rhodobacterales</taxon>
        <taxon>Roseobacteraceae</taxon>
        <taxon>Falsiruegeria</taxon>
    </lineage>
</organism>
<proteinExistence type="inferred from homology"/>
<dbReference type="RefSeq" id="WP_085797086.1">
    <property type="nucleotide sequence ID" value="NZ_FWFO01000003.1"/>
</dbReference>
<evidence type="ECO:0000256" key="3">
    <source>
        <dbReference type="ARBA" id="ARBA00022795"/>
    </source>
</evidence>
<dbReference type="GO" id="GO:0044781">
    <property type="term" value="P:bacterial-type flagellum organization"/>
    <property type="evidence" value="ECO:0007669"/>
    <property type="project" value="UniProtKB-UniRule"/>
</dbReference>
<feature type="region of interest" description="Disordered" evidence="6">
    <location>
        <begin position="1"/>
        <end position="26"/>
    </location>
</feature>
<evidence type="ECO:0000313" key="9">
    <source>
        <dbReference type="Proteomes" id="UP000193077"/>
    </source>
</evidence>
<dbReference type="AlphaFoldDB" id="A0A1Y5TE87"/>
<dbReference type="Pfam" id="PF03963">
    <property type="entry name" value="FlgD"/>
    <property type="match status" value="1"/>
</dbReference>
<protein>
    <recommendedName>
        <fullName evidence="2 5">Basal-body rod modification protein FlgD</fullName>
    </recommendedName>
</protein>
<feature type="domain" description="FlgD/Vpr Ig-like" evidence="7">
    <location>
        <begin position="108"/>
        <end position="175"/>
    </location>
</feature>
<gene>
    <name evidence="8" type="primary">flgD</name>
    <name evidence="8" type="ORF">TRL7639_03441</name>
</gene>
<dbReference type="OrthoDB" id="9785233at2"/>
<comment type="similarity">
    <text evidence="1 5">Belongs to the FlgD family.</text>
</comment>
<dbReference type="NCBIfam" id="NF009453">
    <property type="entry name" value="PRK12813.1"/>
    <property type="match status" value="1"/>
</dbReference>
<evidence type="ECO:0000256" key="6">
    <source>
        <dbReference type="SAM" id="MobiDB-lite"/>
    </source>
</evidence>